<gene>
    <name evidence="1" type="ORF">KC19_4G227800</name>
</gene>
<evidence type="ECO:0000313" key="1">
    <source>
        <dbReference type="EMBL" id="KAG0581140.1"/>
    </source>
</evidence>
<organism evidence="1 2">
    <name type="scientific">Ceratodon purpureus</name>
    <name type="common">Fire moss</name>
    <name type="synonym">Dicranum purpureum</name>
    <dbReference type="NCBI Taxonomy" id="3225"/>
    <lineage>
        <taxon>Eukaryota</taxon>
        <taxon>Viridiplantae</taxon>
        <taxon>Streptophyta</taxon>
        <taxon>Embryophyta</taxon>
        <taxon>Bryophyta</taxon>
        <taxon>Bryophytina</taxon>
        <taxon>Bryopsida</taxon>
        <taxon>Dicranidae</taxon>
        <taxon>Pseudoditrichales</taxon>
        <taxon>Ditrichaceae</taxon>
        <taxon>Ceratodon</taxon>
    </lineage>
</organism>
<comment type="caution">
    <text evidence="1">The sequence shown here is derived from an EMBL/GenBank/DDBJ whole genome shotgun (WGS) entry which is preliminary data.</text>
</comment>
<keyword evidence="2" id="KW-1185">Reference proteome</keyword>
<accession>A0A8T0IBN0</accession>
<proteinExistence type="predicted"/>
<sequence>MSSMALASTILVLSPCLRRHPRLKLHQRSTFVTLQPIHISAESMPVFAAEVCLLTVFEGHQTTARCRCTCARCDNQAACRQERNLQA</sequence>
<dbReference type="EMBL" id="CM026424">
    <property type="protein sequence ID" value="KAG0581140.1"/>
    <property type="molecule type" value="Genomic_DNA"/>
</dbReference>
<reference evidence="1" key="1">
    <citation type="submission" date="2020-06" db="EMBL/GenBank/DDBJ databases">
        <title>WGS assembly of Ceratodon purpureus strain R40.</title>
        <authorList>
            <person name="Carey S.B."/>
            <person name="Jenkins J."/>
            <person name="Shu S."/>
            <person name="Lovell J.T."/>
            <person name="Sreedasyam A."/>
            <person name="Maumus F."/>
            <person name="Tiley G.P."/>
            <person name="Fernandez-Pozo N."/>
            <person name="Barry K."/>
            <person name="Chen C."/>
            <person name="Wang M."/>
            <person name="Lipzen A."/>
            <person name="Daum C."/>
            <person name="Saski C.A."/>
            <person name="Payton A.C."/>
            <person name="Mcbreen J.C."/>
            <person name="Conrad R.E."/>
            <person name="Kollar L.M."/>
            <person name="Olsson S."/>
            <person name="Huttunen S."/>
            <person name="Landis J.B."/>
            <person name="Wickett N.J."/>
            <person name="Johnson M.G."/>
            <person name="Rensing S.A."/>
            <person name="Grimwood J."/>
            <person name="Schmutz J."/>
            <person name="Mcdaniel S.F."/>
        </authorList>
    </citation>
    <scope>NUCLEOTIDE SEQUENCE</scope>
    <source>
        <strain evidence="1">R40</strain>
    </source>
</reference>
<name>A0A8T0IBN0_CERPU</name>
<protein>
    <submittedName>
        <fullName evidence="1">Uncharacterized protein</fullName>
    </submittedName>
</protein>
<dbReference type="Proteomes" id="UP000822688">
    <property type="component" value="Chromosome 4"/>
</dbReference>
<dbReference type="AlphaFoldDB" id="A0A8T0IBN0"/>
<evidence type="ECO:0000313" key="2">
    <source>
        <dbReference type="Proteomes" id="UP000822688"/>
    </source>
</evidence>